<dbReference type="EMBL" id="MU154535">
    <property type="protein sequence ID" value="KAF9498911.1"/>
    <property type="molecule type" value="Genomic_DNA"/>
</dbReference>
<proteinExistence type="predicted"/>
<protein>
    <submittedName>
        <fullName evidence="1">Uncharacterized protein</fullName>
    </submittedName>
</protein>
<dbReference type="Proteomes" id="UP000807025">
    <property type="component" value="Unassembled WGS sequence"/>
</dbReference>
<accession>A0A9P6A447</accession>
<keyword evidence="2" id="KW-1185">Reference proteome</keyword>
<reference evidence="1" key="1">
    <citation type="submission" date="2020-11" db="EMBL/GenBank/DDBJ databases">
        <authorList>
            <consortium name="DOE Joint Genome Institute"/>
            <person name="Ahrendt S."/>
            <person name="Riley R."/>
            <person name="Andreopoulos W."/>
            <person name="Labutti K."/>
            <person name="Pangilinan J."/>
            <person name="Ruiz-Duenas F.J."/>
            <person name="Barrasa J.M."/>
            <person name="Sanchez-Garcia M."/>
            <person name="Camarero S."/>
            <person name="Miyauchi S."/>
            <person name="Serrano A."/>
            <person name="Linde D."/>
            <person name="Babiker R."/>
            <person name="Drula E."/>
            <person name="Ayuso-Fernandez I."/>
            <person name="Pacheco R."/>
            <person name="Padilla G."/>
            <person name="Ferreira P."/>
            <person name="Barriuso J."/>
            <person name="Kellner H."/>
            <person name="Castanera R."/>
            <person name="Alfaro M."/>
            <person name="Ramirez L."/>
            <person name="Pisabarro A.G."/>
            <person name="Kuo A."/>
            <person name="Tritt A."/>
            <person name="Lipzen A."/>
            <person name="He G."/>
            <person name="Yan M."/>
            <person name="Ng V."/>
            <person name="Cullen D."/>
            <person name="Martin F."/>
            <person name="Rosso M.-N."/>
            <person name="Henrissat B."/>
            <person name="Hibbett D."/>
            <person name="Martinez A.T."/>
            <person name="Grigoriev I.V."/>
        </authorList>
    </citation>
    <scope>NUCLEOTIDE SEQUENCE</scope>
    <source>
        <strain evidence="1">ATCC 90797</strain>
    </source>
</reference>
<evidence type="ECO:0000313" key="1">
    <source>
        <dbReference type="EMBL" id="KAF9498911.1"/>
    </source>
</evidence>
<evidence type="ECO:0000313" key="2">
    <source>
        <dbReference type="Proteomes" id="UP000807025"/>
    </source>
</evidence>
<comment type="caution">
    <text evidence="1">The sequence shown here is derived from an EMBL/GenBank/DDBJ whole genome shotgun (WGS) entry which is preliminary data.</text>
</comment>
<gene>
    <name evidence="1" type="ORF">BDN71DRAFT_314018</name>
</gene>
<dbReference type="AlphaFoldDB" id="A0A9P6A447"/>
<organism evidence="1 2">
    <name type="scientific">Pleurotus eryngii</name>
    <name type="common">Boletus of the steppes</name>
    <dbReference type="NCBI Taxonomy" id="5323"/>
    <lineage>
        <taxon>Eukaryota</taxon>
        <taxon>Fungi</taxon>
        <taxon>Dikarya</taxon>
        <taxon>Basidiomycota</taxon>
        <taxon>Agaricomycotina</taxon>
        <taxon>Agaricomycetes</taxon>
        <taxon>Agaricomycetidae</taxon>
        <taxon>Agaricales</taxon>
        <taxon>Pleurotineae</taxon>
        <taxon>Pleurotaceae</taxon>
        <taxon>Pleurotus</taxon>
    </lineage>
</organism>
<name>A0A9P6A447_PLEER</name>
<sequence>MLLASEALSDSATLVPPAGKRLQPARSATLRADSTSKSFLDHSPHANFGFDFHFPPSAPRRPRCRGDGFAASFVAIQVAKDIIPRD</sequence>